<accession>B0XR53</accession>
<dbReference type="InterPro" id="IPR053178">
    <property type="entry name" value="Osmoadaptation_assoc"/>
</dbReference>
<evidence type="ECO:0000256" key="4">
    <source>
        <dbReference type="ARBA" id="ARBA00023242"/>
    </source>
</evidence>
<reference evidence="7 8" key="1">
    <citation type="journal article" date="2008" name="PLoS Genet.">
        <title>Genomic islands in the pathogenic filamentous fungus Aspergillus fumigatus.</title>
        <authorList>
            <person name="Fedorova N.D."/>
            <person name="Khaldi N."/>
            <person name="Joardar V.S."/>
            <person name="Maiti R."/>
            <person name="Amedeo P."/>
            <person name="Anderson M.J."/>
            <person name="Crabtree J."/>
            <person name="Silva J.C."/>
            <person name="Badger J.H."/>
            <person name="Albarraq A."/>
            <person name="Angiuoli S."/>
            <person name="Bussey H."/>
            <person name="Bowyer P."/>
            <person name="Cotty P.J."/>
            <person name="Dyer P.S."/>
            <person name="Egan A."/>
            <person name="Galens K."/>
            <person name="Fraser-Liggett C.M."/>
            <person name="Haas B.J."/>
            <person name="Inman J.M."/>
            <person name="Kent R."/>
            <person name="Lemieux S."/>
            <person name="Malavazi I."/>
            <person name="Orvis J."/>
            <person name="Roemer T."/>
            <person name="Ronning C.M."/>
            <person name="Sundaram J.P."/>
            <person name="Sutton G."/>
            <person name="Turner G."/>
            <person name="Venter J.C."/>
            <person name="White O.R."/>
            <person name="Whitty B.R."/>
            <person name="Youngman P."/>
            <person name="Wolfe K.H."/>
            <person name="Goldman G.H."/>
            <person name="Wortman J.R."/>
            <person name="Jiang B."/>
            <person name="Denning D.W."/>
            <person name="Nierman W.C."/>
        </authorList>
    </citation>
    <scope>NUCLEOTIDE SEQUENCE [LARGE SCALE GENOMIC DNA]</scope>
    <source>
        <strain evidence="8">CBS 144.89 / FGSC A1163 / CEA10</strain>
    </source>
</reference>
<evidence type="ECO:0000259" key="6">
    <source>
        <dbReference type="PROSITE" id="PS50048"/>
    </source>
</evidence>
<dbReference type="GO" id="GO:0003677">
    <property type="term" value="F:DNA binding"/>
    <property type="evidence" value="ECO:0007669"/>
    <property type="project" value="UniProtKB-KW"/>
</dbReference>
<protein>
    <submittedName>
        <fullName evidence="7">C6 finger domain protein, putative</fullName>
    </submittedName>
</protein>
<dbReference type="Gene3D" id="4.10.240.10">
    <property type="entry name" value="Zn(2)-C6 fungal-type DNA-binding domain"/>
    <property type="match status" value="1"/>
</dbReference>
<evidence type="ECO:0000313" key="8">
    <source>
        <dbReference type="Proteomes" id="UP000001699"/>
    </source>
</evidence>
<keyword evidence="8" id="KW-1185">Reference proteome</keyword>
<organism evidence="7 8">
    <name type="scientific">Aspergillus fumigatus (strain CBS 144.89 / FGSC A1163 / CEA10)</name>
    <name type="common">Neosartorya fumigata</name>
    <dbReference type="NCBI Taxonomy" id="451804"/>
    <lineage>
        <taxon>Eukaryota</taxon>
        <taxon>Fungi</taxon>
        <taxon>Dikarya</taxon>
        <taxon>Ascomycota</taxon>
        <taxon>Pezizomycotina</taxon>
        <taxon>Eurotiomycetes</taxon>
        <taxon>Eurotiomycetidae</taxon>
        <taxon>Eurotiales</taxon>
        <taxon>Aspergillaceae</taxon>
        <taxon>Aspergillus</taxon>
        <taxon>Aspergillus subgen. Fumigati</taxon>
    </lineage>
</organism>
<dbReference type="PANTHER" id="PTHR38111">
    <property type="entry name" value="ZN(2)-C6 FUNGAL-TYPE DOMAIN-CONTAINING PROTEIN-RELATED"/>
    <property type="match status" value="1"/>
</dbReference>
<sequence length="605" mass="67113">MSDSQRGQGQPKGLPAWTATRTAKEGARKKTRTTYSCLNCHRRKVKCDRVKPCSACCLRGTPSECEYGTSKRDHHYIQQSALIDSLMKTCEDLKKQLAEARALANLPPVKPEEPFSVSSPEDHREKTVDEERSQNPESRASSSLIKQSADPAGRSFAQTTNTPCTTDRSSRSLSDDKRILTDPAVASSFVEVFVERLIDNFSPQPASVYGGTVALREASRMRILSPMLCTAFEAASLTFAGRREQIREVEAVGHARYVRVLRQLQTALNDPKQNKSTEVMVVVLLFTIIEVRGVSPCRIRFPLTSRAGLQAQHQRFPAEAPTRRTAIAPGADPVPTSVRDRSVAVRRSPLILGRVTAALVQSKPTFLASKEWLTVPWPGDAPSKDILHRLLDIAVDIPAYLGQIDRFTAALHSGTVPSTELVAQQTALWDRATELQSRLNRWKTMFADTYPPGQAWEEPAADTATRPESDPQTTFPTFLYRDPATMRLRPAPLLVYPDLLSATCMTFYWALHLTLSTADSGLGSVLGLQERYQYACNICRSMKYYVENTPGGLVSRIMFVLRTAFDASADGMVEKAFVTEVFRHIADKFHFSVFANQCASFSVSG</sequence>
<dbReference type="Proteomes" id="UP000001699">
    <property type="component" value="Unassembled WGS sequence"/>
</dbReference>
<feature type="region of interest" description="Disordered" evidence="5">
    <location>
        <begin position="104"/>
        <end position="175"/>
    </location>
</feature>
<dbReference type="HOGENOM" id="CLU_030349_0_0_1"/>
<evidence type="ECO:0000256" key="1">
    <source>
        <dbReference type="ARBA" id="ARBA00023015"/>
    </source>
</evidence>
<feature type="compositionally biased region" description="Polar residues" evidence="5">
    <location>
        <begin position="135"/>
        <end position="146"/>
    </location>
</feature>
<dbReference type="InterPro" id="IPR036864">
    <property type="entry name" value="Zn2-C6_fun-type_DNA-bd_sf"/>
</dbReference>
<dbReference type="InterPro" id="IPR001138">
    <property type="entry name" value="Zn2Cys6_DnaBD"/>
</dbReference>
<dbReference type="PANTHER" id="PTHR38111:SF2">
    <property type="entry name" value="FINGER DOMAIN PROTEIN, PUTATIVE (AFU_ORTHOLOGUE AFUA_1G01560)-RELATED"/>
    <property type="match status" value="1"/>
</dbReference>
<dbReference type="AlphaFoldDB" id="B0XR53"/>
<feature type="compositionally biased region" description="Basic and acidic residues" evidence="5">
    <location>
        <begin position="120"/>
        <end position="134"/>
    </location>
</feature>
<feature type="region of interest" description="Disordered" evidence="5">
    <location>
        <begin position="1"/>
        <end position="28"/>
    </location>
</feature>
<keyword evidence="3" id="KW-0804">Transcription</keyword>
<keyword evidence="4" id="KW-0539">Nucleus</keyword>
<dbReference type="PROSITE" id="PS50048">
    <property type="entry name" value="ZN2_CY6_FUNGAL_2"/>
    <property type="match status" value="1"/>
</dbReference>
<evidence type="ECO:0000256" key="5">
    <source>
        <dbReference type="SAM" id="MobiDB-lite"/>
    </source>
</evidence>
<keyword evidence="1" id="KW-0805">Transcription regulation</keyword>
<dbReference type="OrthoDB" id="5344325at2759"/>
<proteinExistence type="predicted"/>
<feature type="compositionally biased region" description="Polar residues" evidence="5">
    <location>
        <begin position="156"/>
        <end position="166"/>
    </location>
</feature>
<dbReference type="GO" id="GO:0000981">
    <property type="term" value="F:DNA-binding transcription factor activity, RNA polymerase II-specific"/>
    <property type="evidence" value="ECO:0007669"/>
    <property type="project" value="InterPro"/>
</dbReference>
<dbReference type="GO" id="GO:0008270">
    <property type="term" value="F:zinc ion binding"/>
    <property type="evidence" value="ECO:0007669"/>
    <property type="project" value="InterPro"/>
</dbReference>
<feature type="region of interest" description="Disordered" evidence="5">
    <location>
        <begin position="318"/>
        <end position="339"/>
    </location>
</feature>
<dbReference type="PROSITE" id="PS00463">
    <property type="entry name" value="ZN2_CY6_FUNGAL_1"/>
    <property type="match status" value="1"/>
</dbReference>
<dbReference type="CDD" id="cd00067">
    <property type="entry name" value="GAL4"/>
    <property type="match status" value="1"/>
</dbReference>
<gene>
    <name evidence="7" type="ORF">AFUB_001960</name>
</gene>
<evidence type="ECO:0000256" key="2">
    <source>
        <dbReference type="ARBA" id="ARBA00023125"/>
    </source>
</evidence>
<name>B0XR53_ASPFC</name>
<dbReference type="Pfam" id="PF00172">
    <property type="entry name" value="Zn_clus"/>
    <property type="match status" value="1"/>
</dbReference>
<dbReference type="SMART" id="SM00066">
    <property type="entry name" value="GAL4"/>
    <property type="match status" value="1"/>
</dbReference>
<feature type="domain" description="Zn(2)-C6 fungal-type" evidence="6">
    <location>
        <begin position="36"/>
        <end position="67"/>
    </location>
</feature>
<dbReference type="EMBL" id="DS499594">
    <property type="protein sequence ID" value="EDP55501.1"/>
    <property type="molecule type" value="Genomic_DNA"/>
</dbReference>
<evidence type="ECO:0000256" key="3">
    <source>
        <dbReference type="ARBA" id="ARBA00023163"/>
    </source>
</evidence>
<evidence type="ECO:0000313" key="7">
    <source>
        <dbReference type="EMBL" id="EDP55501.1"/>
    </source>
</evidence>
<keyword evidence="2" id="KW-0238">DNA-binding</keyword>
<dbReference type="SUPFAM" id="SSF57701">
    <property type="entry name" value="Zn2/Cys6 DNA-binding domain"/>
    <property type="match status" value="1"/>
</dbReference>